<accession>A0A5B8IG12</accession>
<gene>
    <name evidence="1" type="ORF">8_15</name>
</gene>
<name>A0A5B8IG12_9VIRU</name>
<reference evidence="1" key="1">
    <citation type="submission" date="2018-11" db="EMBL/GenBank/DDBJ databases">
        <title>A distinct lineage of giant viruses engineers rhodopsin photosystems in predatory marine eukaryotes.</title>
        <authorList>
            <person name="Needham D.M."/>
            <person name="Yoshizawa S."/>
            <person name="Hosaka T."/>
            <person name="Poirier C."/>
            <person name="Choi C.-J."/>
            <person name="Hehenberger E."/>
            <person name="Irwin N.A.T."/>
            <person name="Wilken S."/>
            <person name="Yung C.-M."/>
            <person name="Bachy C."/>
            <person name="Kurihara R."/>
            <person name="Nakajima Y."/>
            <person name="Kojima K."/>
            <person name="Kimura-Someya T."/>
            <person name="Leonard G."/>
            <person name="Malmstrom R.R."/>
            <person name="Mende D."/>
            <person name="Olson D.K."/>
            <person name="Sudo Y."/>
            <person name="Sudek S."/>
            <person name="Richards T.A."/>
            <person name="DeLong E.F."/>
            <person name="Keeling P.J."/>
            <person name="Santoro A.E."/>
            <person name="Shirouzu M."/>
            <person name="Iwasaki W."/>
            <person name="Worden A.Z."/>
        </authorList>
    </citation>
    <scope>NUCLEOTIDE SEQUENCE</scope>
</reference>
<protein>
    <submittedName>
        <fullName evidence="1">Uncharacterized protein</fullName>
    </submittedName>
</protein>
<sequence>MSQYLTKFYCGNKDQLCNYDEPIDYTQILDRQFNVDNILNCKGVGRTKGYCCDTEDKNKLIDKEYMKKMNNKIGDLVFHSGNCNKTIEDHIPLIKPKMDENNNISYIDVCNCGGNEKEYNECIKERCIGYRPPTRYEYCKMGNNDNKYKCYIEESKGPKCKFNKKKKKINKIVKEKKDVIPNIFNNPLINLEENMKKEKKMLEKKLNKKNKEFARCKLSPVMNNNENYRIQNLYPDCYLNLCNRNREIKKLDQMSPNTYNTEYHDVNIGFTPVPSNGKNVKKSISDYLRKL</sequence>
<organism evidence="1">
    <name type="scientific">Mimiviridae sp. ChoanoV1</name>
    <dbReference type="NCBI Taxonomy" id="2596887"/>
    <lineage>
        <taxon>Viruses</taxon>
        <taxon>Varidnaviria</taxon>
        <taxon>Bamfordvirae</taxon>
        <taxon>Nucleocytoviricota</taxon>
        <taxon>Megaviricetes</taxon>
        <taxon>Imitervirales</taxon>
        <taxon>Schizomimiviridae</taxon>
    </lineage>
</organism>
<evidence type="ECO:0000313" key="1">
    <source>
        <dbReference type="EMBL" id="QDY52418.1"/>
    </source>
</evidence>
<dbReference type="EMBL" id="MK250092">
    <property type="protein sequence ID" value="QDY52418.1"/>
    <property type="molecule type" value="Genomic_DNA"/>
</dbReference>
<proteinExistence type="predicted"/>